<dbReference type="InterPro" id="IPR015421">
    <property type="entry name" value="PyrdxlP-dep_Trfase_major"/>
</dbReference>
<protein>
    <recommendedName>
        <fullName evidence="2">glycine dehydrogenase (aminomethyl-transferring)</fullName>
        <ecNumber evidence="2">1.4.4.2</ecNumber>
    </recommendedName>
</protein>
<dbReference type="InterPro" id="IPR049315">
    <property type="entry name" value="GDC-P_N"/>
</dbReference>
<dbReference type="InterPro" id="IPR020581">
    <property type="entry name" value="GDC_P"/>
</dbReference>
<dbReference type="SUPFAM" id="SSF53383">
    <property type="entry name" value="PLP-dependent transferases"/>
    <property type="match status" value="1"/>
</dbReference>
<accession>A0ABY2D270</accession>
<dbReference type="PANTHER" id="PTHR11773">
    <property type="entry name" value="GLYCINE DEHYDROGENASE, DECARBOXYLATING"/>
    <property type="match status" value="1"/>
</dbReference>
<dbReference type="EMBL" id="SLTR01000430">
    <property type="protein sequence ID" value="TDA85967.1"/>
    <property type="molecule type" value="Genomic_DNA"/>
</dbReference>
<dbReference type="InterPro" id="IPR015424">
    <property type="entry name" value="PyrdxlP-dep_Trfase"/>
</dbReference>
<organism evidence="6 7">
    <name type="scientific">Halomonas marinisediminis</name>
    <dbReference type="NCBI Taxonomy" id="2546095"/>
    <lineage>
        <taxon>Bacteria</taxon>
        <taxon>Pseudomonadati</taxon>
        <taxon>Pseudomonadota</taxon>
        <taxon>Gammaproteobacteria</taxon>
        <taxon>Oceanospirillales</taxon>
        <taxon>Halomonadaceae</taxon>
        <taxon>Halomonas</taxon>
    </lineage>
</organism>
<dbReference type="Gene3D" id="3.40.640.10">
    <property type="entry name" value="Type I PLP-dependent aspartate aminotransferase-like (Major domain)"/>
    <property type="match status" value="1"/>
</dbReference>
<comment type="function">
    <text evidence="1">The glycine cleavage system catalyzes the degradation of glycine. The P protein binds the alpha-amino group of glycine through its pyridoxal phosphate cofactor; CO(2) is released and the remaining methylamine moiety is then transferred to the lipoamide cofactor of the H protein.</text>
</comment>
<name>A0ABY2D270_9GAMM</name>
<comment type="caution">
    <text evidence="6">The sequence shown here is derived from an EMBL/GenBank/DDBJ whole genome shotgun (WGS) entry which is preliminary data.</text>
</comment>
<feature type="domain" description="Glycine cleavage system P-protein N-terminal" evidence="5">
    <location>
        <begin position="1"/>
        <end position="91"/>
    </location>
</feature>
<evidence type="ECO:0000256" key="1">
    <source>
        <dbReference type="ARBA" id="ARBA00003788"/>
    </source>
</evidence>
<dbReference type="EC" id="1.4.4.2" evidence="2"/>
<sequence length="91" mass="10582">DQLIYETIPDDIRLQKELDLNEAMSEQEYLDHLNEVSNKNKVYKTYIGLGYHPTILPAVIQRNILENPGWYTAYTPYQAEIAQGRLEALLN</sequence>
<evidence type="ECO:0000313" key="7">
    <source>
        <dbReference type="Proteomes" id="UP000294823"/>
    </source>
</evidence>
<gene>
    <name evidence="6" type="ORF">E0702_17280</name>
</gene>
<feature type="non-terminal residue" evidence="6">
    <location>
        <position position="91"/>
    </location>
</feature>
<keyword evidence="3" id="KW-0560">Oxidoreductase</keyword>
<feature type="non-terminal residue" evidence="6">
    <location>
        <position position="1"/>
    </location>
</feature>
<comment type="catalytic activity">
    <reaction evidence="4">
        <text>N(6)-[(R)-lipoyl]-L-lysyl-[glycine-cleavage complex H protein] + glycine + H(+) = N(6)-[(R)-S(8)-aminomethyldihydrolipoyl]-L-lysyl-[glycine-cleavage complex H protein] + CO2</text>
        <dbReference type="Rhea" id="RHEA:24304"/>
        <dbReference type="Rhea" id="RHEA-COMP:10494"/>
        <dbReference type="Rhea" id="RHEA-COMP:10495"/>
        <dbReference type="ChEBI" id="CHEBI:15378"/>
        <dbReference type="ChEBI" id="CHEBI:16526"/>
        <dbReference type="ChEBI" id="CHEBI:57305"/>
        <dbReference type="ChEBI" id="CHEBI:83099"/>
        <dbReference type="ChEBI" id="CHEBI:83143"/>
        <dbReference type="EC" id="1.4.4.2"/>
    </reaction>
</comment>
<keyword evidence="7" id="KW-1185">Reference proteome</keyword>
<evidence type="ECO:0000256" key="4">
    <source>
        <dbReference type="ARBA" id="ARBA00049026"/>
    </source>
</evidence>
<reference evidence="6 7" key="1">
    <citation type="submission" date="2019-03" db="EMBL/GenBank/DDBJ databases">
        <title>Halomonas marinisediminis sp. nov., a moderately halophilic bacterium isolated from the Bohai Gulf.</title>
        <authorList>
            <person name="Ji X."/>
        </authorList>
    </citation>
    <scope>NUCLEOTIDE SEQUENCE [LARGE SCALE GENOMIC DNA]</scope>
    <source>
        <strain evidence="6 7">204</strain>
    </source>
</reference>
<proteinExistence type="predicted"/>
<dbReference type="PANTHER" id="PTHR11773:SF1">
    <property type="entry name" value="GLYCINE DEHYDROGENASE (DECARBOXYLATING), MITOCHONDRIAL"/>
    <property type="match status" value="1"/>
</dbReference>
<evidence type="ECO:0000256" key="3">
    <source>
        <dbReference type="ARBA" id="ARBA00023002"/>
    </source>
</evidence>
<dbReference type="Proteomes" id="UP000294823">
    <property type="component" value="Unassembled WGS sequence"/>
</dbReference>
<dbReference type="Pfam" id="PF02347">
    <property type="entry name" value="GDC-P"/>
    <property type="match status" value="1"/>
</dbReference>
<evidence type="ECO:0000259" key="5">
    <source>
        <dbReference type="Pfam" id="PF02347"/>
    </source>
</evidence>
<evidence type="ECO:0000256" key="2">
    <source>
        <dbReference type="ARBA" id="ARBA00012134"/>
    </source>
</evidence>
<dbReference type="Gene3D" id="3.90.1150.10">
    <property type="entry name" value="Aspartate Aminotransferase, domain 1"/>
    <property type="match status" value="1"/>
</dbReference>
<evidence type="ECO:0000313" key="6">
    <source>
        <dbReference type="EMBL" id="TDA85967.1"/>
    </source>
</evidence>
<dbReference type="InterPro" id="IPR015422">
    <property type="entry name" value="PyrdxlP-dep_Trfase_small"/>
</dbReference>